<feature type="domain" description="Fatty acid desaturase" evidence="15">
    <location>
        <begin position="53"/>
        <end position="275"/>
    </location>
</feature>
<proteinExistence type="inferred from homology"/>
<evidence type="ECO:0000313" key="17">
    <source>
        <dbReference type="Proteomes" id="UP000319342"/>
    </source>
</evidence>
<evidence type="ECO:0000256" key="9">
    <source>
        <dbReference type="ARBA" id="ARBA00023004"/>
    </source>
</evidence>
<dbReference type="Proteomes" id="UP000319342">
    <property type="component" value="Chromosome"/>
</dbReference>
<dbReference type="GO" id="GO:0046872">
    <property type="term" value="F:metal ion binding"/>
    <property type="evidence" value="ECO:0007669"/>
    <property type="project" value="UniProtKB-KW"/>
</dbReference>
<dbReference type="InterPro" id="IPR001522">
    <property type="entry name" value="FADS-1_CS"/>
</dbReference>
<dbReference type="GO" id="GO:0016717">
    <property type="term" value="F:oxidoreductase activity, acting on paired donors, with oxidation of a pair of donors resulting in the reduction of molecular oxygen to two molecules of water"/>
    <property type="evidence" value="ECO:0007669"/>
    <property type="project" value="InterPro"/>
</dbReference>
<dbReference type="GO" id="GO:0006633">
    <property type="term" value="P:fatty acid biosynthetic process"/>
    <property type="evidence" value="ECO:0007669"/>
    <property type="project" value="UniProtKB-KW"/>
</dbReference>
<evidence type="ECO:0000313" key="16">
    <source>
        <dbReference type="EMBL" id="QDU83941.1"/>
    </source>
</evidence>
<feature type="transmembrane region" description="Helical" evidence="14">
    <location>
        <begin position="169"/>
        <end position="188"/>
    </location>
</feature>
<sequence length="349" mass="37971">MDASNTALRPSDGPAGQAPDAKRPIDWVNLTTIAVVHLLGAAGIWWVAAVQFSWATVGLAIFWYLMCGFAITGGYHRLFAHKAYKANWLLTAIHLFFGAASVQNTALKWSADHRVHHAHSDTDKDPYSVTKGFWWAHIGWVLRGGREVDLGLVKDLEKNALVRFQHRHYILLAVLSGAVVPMLIGLAWGDPIGALLFAGFTRLVLQWHATFSVNSFAHLIGSRPYDPESTARDSWIVALMTFGEGYHNYHHKFPSDYRNGVRWWQFDPTKWVVWSFSKVGITSDLRRAVNAEKYKLATALKKAQEAAAAAAANASATASAASAAASEAASNAARAAKAATSAPAPGPSL</sequence>
<dbReference type="CDD" id="cd03505">
    <property type="entry name" value="Delta9-FADS-like"/>
    <property type="match status" value="1"/>
</dbReference>
<keyword evidence="7 14" id="KW-1133">Transmembrane helix</keyword>
<feature type="transmembrane region" description="Helical" evidence="14">
    <location>
        <begin position="54"/>
        <end position="75"/>
    </location>
</feature>
<keyword evidence="3" id="KW-0444">Lipid biosynthesis</keyword>
<keyword evidence="10" id="KW-0443">Lipid metabolism</keyword>
<accession>A0A518CXI4</accession>
<dbReference type="InterPro" id="IPR015876">
    <property type="entry name" value="Acyl-CoA_DS"/>
</dbReference>
<evidence type="ECO:0000256" key="7">
    <source>
        <dbReference type="ARBA" id="ARBA00022989"/>
    </source>
</evidence>
<evidence type="ECO:0000256" key="1">
    <source>
        <dbReference type="ARBA" id="ARBA00004141"/>
    </source>
</evidence>
<keyword evidence="9" id="KW-0408">Iron</keyword>
<organism evidence="16 17">
    <name type="scientific">Rohdeia mirabilis</name>
    <dbReference type="NCBI Taxonomy" id="2528008"/>
    <lineage>
        <taxon>Bacteria</taxon>
        <taxon>Pseudomonadati</taxon>
        <taxon>Planctomycetota</taxon>
        <taxon>Planctomycetia</taxon>
        <taxon>Planctomycetia incertae sedis</taxon>
        <taxon>Rohdeia</taxon>
    </lineage>
</organism>
<reference evidence="16 17" key="1">
    <citation type="submission" date="2019-02" db="EMBL/GenBank/DDBJ databases">
        <title>Deep-cultivation of Planctomycetes and their phenomic and genomic characterization uncovers novel biology.</title>
        <authorList>
            <person name="Wiegand S."/>
            <person name="Jogler M."/>
            <person name="Boedeker C."/>
            <person name="Pinto D."/>
            <person name="Vollmers J."/>
            <person name="Rivas-Marin E."/>
            <person name="Kohn T."/>
            <person name="Peeters S.H."/>
            <person name="Heuer A."/>
            <person name="Rast P."/>
            <person name="Oberbeckmann S."/>
            <person name="Bunk B."/>
            <person name="Jeske O."/>
            <person name="Meyerdierks A."/>
            <person name="Storesund J.E."/>
            <person name="Kallscheuer N."/>
            <person name="Luecker S."/>
            <person name="Lage O.M."/>
            <person name="Pohl T."/>
            <person name="Merkel B.J."/>
            <person name="Hornburger P."/>
            <person name="Mueller R.-W."/>
            <person name="Bruemmer F."/>
            <person name="Labrenz M."/>
            <person name="Spormann A.M."/>
            <person name="Op den Camp H."/>
            <person name="Overmann J."/>
            <person name="Amann R."/>
            <person name="Jetten M.S.M."/>
            <person name="Mascher T."/>
            <person name="Medema M.H."/>
            <person name="Devos D.P."/>
            <person name="Kaster A.-K."/>
            <person name="Ovreas L."/>
            <person name="Rohde M."/>
            <person name="Galperin M.Y."/>
            <person name="Jogler C."/>
        </authorList>
    </citation>
    <scope>NUCLEOTIDE SEQUENCE [LARGE SCALE GENOMIC DNA]</scope>
    <source>
        <strain evidence="16 17">Pla163</strain>
    </source>
</reference>
<keyword evidence="17" id="KW-1185">Reference proteome</keyword>
<evidence type="ECO:0000256" key="14">
    <source>
        <dbReference type="SAM" id="Phobius"/>
    </source>
</evidence>
<dbReference type="AlphaFoldDB" id="A0A518CXI4"/>
<keyword evidence="4 14" id="KW-0812">Transmembrane</keyword>
<evidence type="ECO:0000256" key="3">
    <source>
        <dbReference type="ARBA" id="ARBA00022516"/>
    </source>
</evidence>
<dbReference type="PANTHER" id="PTHR11351">
    <property type="entry name" value="ACYL-COA DESATURASE"/>
    <property type="match status" value="1"/>
</dbReference>
<feature type="region of interest" description="Disordered" evidence="13">
    <location>
        <begin position="1"/>
        <end position="20"/>
    </location>
</feature>
<dbReference type="InterPro" id="IPR005804">
    <property type="entry name" value="FA_desaturase_dom"/>
</dbReference>
<feature type="transmembrane region" description="Helical" evidence="14">
    <location>
        <begin position="27"/>
        <end position="48"/>
    </location>
</feature>
<dbReference type="PROSITE" id="PS00476">
    <property type="entry name" value="FATTY_ACID_DESATUR_1"/>
    <property type="match status" value="1"/>
</dbReference>
<keyword evidence="6" id="KW-0276">Fatty acid metabolism</keyword>
<evidence type="ECO:0000256" key="12">
    <source>
        <dbReference type="ARBA" id="ARBA00023160"/>
    </source>
</evidence>
<gene>
    <name evidence="16" type="ORF">Pla163_10420</name>
</gene>
<dbReference type="OrthoDB" id="19906at2"/>
<dbReference type="Pfam" id="PF00487">
    <property type="entry name" value="FA_desaturase"/>
    <property type="match status" value="1"/>
</dbReference>
<dbReference type="RefSeq" id="WP_145184567.1">
    <property type="nucleotide sequence ID" value="NZ_CP036290.1"/>
</dbReference>
<evidence type="ECO:0000256" key="13">
    <source>
        <dbReference type="SAM" id="MobiDB-lite"/>
    </source>
</evidence>
<dbReference type="PANTHER" id="PTHR11351:SF31">
    <property type="entry name" value="DESATURASE 1, ISOFORM A-RELATED"/>
    <property type="match status" value="1"/>
</dbReference>
<evidence type="ECO:0000256" key="8">
    <source>
        <dbReference type="ARBA" id="ARBA00023002"/>
    </source>
</evidence>
<evidence type="ECO:0000256" key="5">
    <source>
        <dbReference type="ARBA" id="ARBA00022723"/>
    </source>
</evidence>
<evidence type="ECO:0000256" key="10">
    <source>
        <dbReference type="ARBA" id="ARBA00023098"/>
    </source>
</evidence>
<evidence type="ECO:0000256" key="4">
    <source>
        <dbReference type="ARBA" id="ARBA00022692"/>
    </source>
</evidence>
<keyword evidence="12" id="KW-0275">Fatty acid biosynthesis</keyword>
<keyword evidence="5" id="KW-0479">Metal-binding</keyword>
<dbReference type="EMBL" id="CP036290">
    <property type="protein sequence ID" value="QDU83941.1"/>
    <property type="molecule type" value="Genomic_DNA"/>
</dbReference>
<keyword evidence="11 14" id="KW-0472">Membrane</keyword>
<dbReference type="GO" id="GO:0016020">
    <property type="term" value="C:membrane"/>
    <property type="evidence" value="ECO:0007669"/>
    <property type="project" value="UniProtKB-SubCell"/>
</dbReference>
<comment type="subcellular location">
    <subcellularLocation>
        <location evidence="1">Membrane</location>
        <topology evidence="1">Multi-pass membrane protein</topology>
    </subcellularLocation>
</comment>
<evidence type="ECO:0000256" key="11">
    <source>
        <dbReference type="ARBA" id="ARBA00023136"/>
    </source>
</evidence>
<keyword evidence="8" id="KW-0560">Oxidoreductase</keyword>
<dbReference type="PRINTS" id="PR00075">
    <property type="entry name" value="FACDDSATRASE"/>
</dbReference>
<protein>
    <submittedName>
        <fullName evidence="16">Fatty acid desaturase</fullName>
    </submittedName>
</protein>
<evidence type="ECO:0000256" key="2">
    <source>
        <dbReference type="ARBA" id="ARBA00008749"/>
    </source>
</evidence>
<evidence type="ECO:0000256" key="6">
    <source>
        <dbReference type="ARBA" id="ARBA00022832"/>
    </source>
</evidence>
<evidence type="ECO:0000259" key="15">
    <source>
        <dbReference type="Pfam" id="PF00487"/>
    </source>
</evidence>
<name>A0A518CXI4_9BACT</name>
<comment type="similarity">
    <text evidence="2">Belongs to the fatty acid desaturase type 2 family.</text>
</comment>